<dbReference type="Proteomes" id="UP001519325">
    <property type="component" value="Unassembled WGS sequence"/>
</dbReference>
<name>A0ABS4QPL9_9NOCA</name>
<organism evidence="1 2">
    <name type="scientific">Nocardia goodfellowii</name>
    <dbReference type="NCBI Taxonomy" id="882446"/>
    <lineage>
        <taxon>Bacteria</taxon>
        <taxon>Bacillati</taxon>
        <taxon>Actinomycetota</taxon>
        <taxon>Actinomycetes</taxon>
        <taxon>Mycobacteriales</taxon>
        <taxon>Nocardiaceae</taxon>
        <taxon>Nocardia</taxon>
    </lineage>
</organism>
<dbReference type="EMBL" id="JAGGMR010000001">
    <property type="protein sequence ID" value="MBP2193654.1"/>
    <property type="molecule type" value="Genomic_DNA"/>
</dbReference>
<proteinExistence type="predicted"/>
<accession>A0ABS4QPL9</accession>
<reference evidence="1 2" key="1">
    <citation type="submission" date="2021-03" db="EMBL/GenBank/DDBJ databases">
        <title>Sequencing the genomes of 1000 actinobacteria strains.</title>
        <authorList>
            <person name="Klenk H.-P."/>
        </authorList>
    </citation>
    <scope>NUCLEOTIDE SEQUENCE [LARGE SCALE GENOMIC DNA]</scope>
    <source>
        <strain evidence="1 2">DSM 45516</strain>
    </source>
</reference>
<keyword evidence="2" id="KW-1185">Reference proteome</keyword>
<evidence type="ECO:0000313" key="2">
    <source>
        <dbReference type="Proteomes" id="UP001519325"/>
    </source>
</evidence>
<evidence type="ECO:0000313" key="1">
    <source>
        <dbReference type="EMBL" id="MBP2193654.1"/>
    </source>
</evidence>
<comment type="caution">
    <text evidence="1">The sequence shown here is derived from an EMBL/GenBank/DDBJ whole genome shotgun (WGS) entry which is preliminary data.</text>
</comment>
<gene>
    <name evidence="1" type="ORF">BJ987_006555</name>
</gene>
<sequence>MTTRLNITLTDVVAEKLRAASGNKPSEYIERAVTRQMLADDLRKLAEWEKSNPSDRAWQQANDATAEEILFGRAGE</sequence>
<dbReference type="RefSeq" id="WP_209896876.1">
    <property type="nucleotide sequence ID" value="NZ_JAGGMR010000001.1"/>
</dbReference>
<protein>
    <submittedName>
        <fullName evidence="1">Cytochrome c553</fullName>
    </submittedName>
</protein>